<dbReference type="InterPro" id="IPR025943">
    <property type="entry name" value="Sigma_54_int_dom_ATP-bd_2"/>
</dbReference>
<dbReference type="Pfam" id="PF02954">
    <property type="entry name" value="HTH_8"/>
    <property type="match status" value="1"/>
</dbReference>
<keyword evidence="3" id="KW-0805">Transcription regulation</keyword>
<dbReference type="InterPro" id="IPR003593">
    <property type="entry name" value="AAA+_ATPase"/>
</dbReference>
<dbReference type="InterPro" id="IPR002078">
    <property type="entry name" value="Sigma_54_int"/>
</dbReference>
<dbReference type="GO" id="GO:0043565">
    <property type="term" value="F:sequence-specific DNA binding"/>
    <property type="evidence" value="ECO:0007669"/>
    <property type="project" value="InterPro"/>
</dbReference>
<dbReference type="eggNOG" id="COG3829">
    <property type="taxonomic scope" value="Bacteria"/>
</dbReference>
<protein>
    <submittedName>
        <fullName evidence="6">Putative sigma-54 specific transcriptional regulator</fullName>
    </submittedName>
</protein>
<evidence type="ECO:0000256" key="4">
    <source>
        <dbReference type="ARBA" id="ARBA00023163"/>
    </source>
</evidence>
<gene>
    <name evidence="6" type="ordered locus">LFE_1210</name>
</gene>
<dbReference type="InterPro" id="IPR009057">
    <property type="entry name" value="Homeodomain-like_sf"/>
</dbReference>
<keyword evidence="1" id="KW-0547">Nucleotide-binding</keyword>
<dbReference type="PROSITE" id="PS50045">
    <property type="entry name" value="SIGMA54_INTERACT_4"/>
    <property type="match status" value="1"/>
</dbReference>
<dbReference type="SMART" id="SM00382">
    <property type="entry name" value="AAA"/>
    <property type="match status" value="1"/>
</dbReference>
<dbReference type="SUPFAM" id="SSF46689">
    <property type="entry name" value="Homeodomain-like"/>
    <property type="match status" value="1"/>
</dbReference>
<keyword evidence="4" id="KW-0804">Transcription</keyword>
<dbReference type="Gene3D" id="1.10.10.60">
    <property type="entry name" value="Homeodomain-like"/>
    <property type="match status" value="1"/>
</dbReference>
<dbReference type="PRINTS" id="PR01590">
    <property type="entry name" value="HTHFIS"/>
</dbReference>
<reference evidence="7" key="2">
    <citation type="submission" date="2012-03" db="EMBL/GenBank/DDBJ databases">
        <title>The complete genome sequence of the pioneer microbe on fresh volcanic deposit, Leptospirillum ferrooxidans strain C2-3.</title>
        <authorList>
            <person name="Fujimura R."/>
            <person name="Sato Y."/>
            <person name="Nishizawa T."/>
            <person name="Nanba K."/>
            <person name="Oshima K."/>
            <person name="Hattori M."/>
            <person name="Kamijo T."/>
            <person name="Ohta H."/>
        </authorList>
    </citation>
    <scope>NUCLEOTIDE SEQUENCE [LARGE SCALE GENOMIC DNA]</scope>
    <source>
        <strain evidence="7">C2-3</strain>
    </source>
</reference>
<dbReference type="Gene3D" id="3.40.50.300">
    <property type="entry name" value="P-loop containing nucleotide triphosphate hydrolases"/>
    <property type="match status" value="1"/>
</dbReference>
<dbReference type="Pfam" id="PF25601">
    <property type="entry name" value="AAA_lid_14"/>
    <property type="match status" value="1"/>
</dbReference>
<name>I0INP6_LEPFC</name>
<sequence>MDQVDINSNELLRAILEASKEPQVIVGSDFRIHAINAGAKKQLCIASDDRLEGLPCKTILGSELCRSACTFKRTVAEGPLTLESTPACLSNHDEKLITVQTSILSLGSELQGVLKTFSPPRPESSNDLSNVENRKILPRTSSSLPGEQFNASLMKIISGPGQTSLPIIIEGETGTGKEFLARMIHENGPRKKGPFVVLDATHFSNEIADSLLFGHRKGTFTGAIGDQKGRLESSDKGTLFIDELQNMSLSIQMKLLRFLDRKTLVPLGSSAEISIDTRILVATNEPLSALLSNGRLRPDFFYRIRGKTIRIPPLREQLEEIPDLLNWKFQQWEQENKTPPPLVLPDAMKALQSYSWPGNIRELFSFLDYLLGSFASAEKVPVSWVKEELKSIMLDLSGGGFEDPEEMASERELIIQSLRSAEGEIGRTSELLGMSRTTLWRKMKKLGIRPFEGD</sequence>
<dbReference type="InterPro" id="IPR025662">
    <property type="entry name" value="Sigma_54_int_dom_ATP-bd_1"/>
</dbReference>
<feature type="domain" description="Sigma-54 factor interaction" evidence="5">
    <location>
        <begin position="152"/>
        <end position="372"/>
    </location>
</feature>
<dbReference type="GO" id="GO:0005524">
    <property type="term" value="F:ATP binding"/>
    <property type="evidence" value="ECO:0007669"/>
    <property type="project" value="UniProtKB-KW"/>
</dbReference>
<dbReference type="Gene3D" id="1.10.8.60">
    <property type="match status" value="1"/>
</dbReference>
<accession>I0INP6</accession>
<dbReference type="PROSITE" id="PS00675">
    <property type="entry name" value="SIGMA54_INTERACT_1"/>
    <property type="match status" value="1"/>
</dbReference>
<evidence type="ECO:0000313" key="7">
    <source>
        <dbReference type="Proteomes" id="UP000007382"/>
    </source>
</evidence>
<evidence type="ECO:0000259" key="5">
    <source>
        <dbReference type="PROSITE" id="PS50045"/>
    </source>
</evidence>
<dbReference type="InterPro" id="IPR058031">
    <property type="entry name" value="AAA_lid_NorR"/>
</dbReference>
<reference evidence="6 7" key="1">
    <citation type="journal article" date="2012" name="J. Bacteriol.">
        <title>Complete Genome Sequence of Leptospirillum ferrooxidans Strain C2-3, Isolated from a Fresh Volcanic Ash Deposit on the Island of Miyake, Japan.</title>
        <authorList>
            <person name="Fujimura R."/>
            <person name="Sato Y."/>
            <person name="Nishizawa T."/>
            <person name="Oshima K."/>
            <person name="Kim S.-W."/>
            <person name="Hattori M."/>
            <person name="Kamijo T."/>
            <person name="Ohta H."/>
        </authorList>
    </citation>
    <scope>NUCLEOTIDE SEQUENCE [LARGE SCALE GENOMIC DNA]</scope>
    <source>
        <strain evidence="6 7">C2-3</strain>
    </source>
</reference>
<dbReference type="PANTHER" id="PTHR32071">
    <property type="entry name" value="TRANSCRIPTIONAL REGULATORY PROTEIN"/>
    <property type="match status" value="1"/>
</dbReference>
<dbReference type="PATRIC" id="fig|1162668.3.peg.1407"/>
<dbReference type="PROSITE" id="PS00676">
    <property type="entry name" value="SIGMA54_INTERACT_2"/>
    <property type="match status" value="1"/>
</dbReference>
<dbReference type="Proteomes" id="UP000007382">
    <property type="component" value="Chromosome"/>
</dbReference>
<keyword evidence="2" id="KW-0067">ATP-binding</keyword>
<evidence type="ECO:0000256" key="2">
    <source>
        <dbReference type="ARBA" id="ARBA00022840"/>
    </source>
</evidence>
<proteinExistence type="predicted"/>
<evidence type="ECO:0000256" key="1">
    <source>
        <dbReference type="ARBA" id="ARBA00022741"/>
    </source>
</evidence>
<dbReference type="AlphaFoldDB" id="I0INP6"/>
<dbReference type="KEGG" id="lfc:LFE_1210"/>
<dbReference type="GO" id="GO:0006355">
    <property type="term" value="P:regulation of DNA-templated transcription"/>
    <property type="evidence" value="ECO:0007669"/>
    <property type="project" value="InterPro"/>
</dbReference>
<dbReference type="Pfam" id="PF00158">
    <property type="entry name" value="Sigma54_activat"/>
    <property type="match status" value="1"/>
</dbReference>
<dbReference type="OrthoDB" id="9803970at2"/>
<evidence type="ECO:0000256" key="3">
    <source>
        <dbReference type="ARBA" id="ARBA00023015"/>
    </source>
</evidence>
<keyword evidence="7" id="KW-1185">Reference proteome</keyword>
<evidence type="ECO:0000313" key="6">
    <source>
        <dbReference type="EMBL" id="BAM06895.1"/>
    </source>
</evidence>
<dbReference type="EMBL" id="AP012342">
    <property type="protein sequence ID" value="BAM06895.1"/>
    <property type="molecule type" value="Genomic_DNA"/>
</dbReference>
<dbReference type="HOGENOM" id="CLU_000445_0_6_0"/>
<dbReference type="STRING" id="1162668.LFE_1210"/>
<dbReference type="SUPFAM" id="SSF52540">
    <property type="entry name" value="P-loop containing nucleoside triphosphate hydrolases"/>
    <property type="match status" value="1"/>
</dbReference>
<dbReference type="InterPro" id="IPR002197">
    <property type="entry name" value="HTH_Fis"/>
</dbReference>
<dbReference type="InterPro" id="IPR027417">
    <property type="entry name" value="P-loop_NTPase"/>
</dbReference>
<dbReference type="CDD" id="cd00009">
    <property type="entry name" value="AAA"/>
    <property type="match status" value="1"/>
</dbReference>
<organism evidence="6 7">
    <name type="scientific">Leptospirillum ferrooxidans (strain C2-3)</name>
    <dbReference type="NCBI Taxonomy" id="1162668"/>
    <lineage>
        <taxon>Bacteria</taxon>
        <taxon>Pseudomonadati</taxon>
        <taxon>Nitrospirota</taxon>
        <taxon>Nitrospiria</taxon>
        <taxon>Nitrospirales</taxon>
        <taxon>Nitrospiraceae</taxon>
        <taxon>Leptospirillum</taxon>
    </lineage>
</organism>